<gene>
    <name evidence="5" type="ORF">SAC06_06720</name>
</gene>
<protein>
    <submittedName>
        <fullName evidence="5">RNA methyltransferase</fullName>
    </submittedName>
</protein>
<comment type="similarity">
    <text evidence="1">Belongs to the class IV-like SAM-binding methyltransferase superfamily. RNA methyltransferase TrmH family.</text>
</comment>
<evidence type="ECO:0000259" key="4">
    <source>
        <dbReference type="SMART" id="SM00967"/>
    </source>
</evidence>
<dbReference type="InterPro" id="IPR013123">
    <property type="entry name" value="SpoU_subst-bd"/>
</dbReference>
<dbReference type="Pfam" id="PF00588">
    <property type="entry name" value="SpoU_methylase"/>
    <property type="match status" value="1"/>
</dbReference>
<dbReference type="PANTHER" id="PTHR43191">
    <property type="entry name" value="RRNA METHYLTRANSFERASE 3"/>
    <property type="match status" value="1"/>
</dbReference>
<dbReference type="AlphaFoldDB" id="A0AAU7V510"/>
<dbReference type="GO" id="GO:0003723">
    <property type="term" value="F:RNA binding"/>
    <property type="evidence" value="ECO:0007669"/>
    <property type="project" value="InterPro"/>
</dbReference>
<evidence type="ECO:0000313" key="5">
    <source>
        <dbReference type="EMBL" id="XBW07339.1"/>
    </source>
</evidence>
<evidence type="ECO:0000256" key="3">
    <source>
        <dbReference type="ARBA" id="ARBA00022679"/>
    </source>
</evidence>
<dbReference type="SUPFAM" id="SSF75217">
    <property type="entry name" value="alpha/beta knot"/>
    <property type="match status" value="1"/>
</dbReference>
<dbReference type="InterPro" id="IPR029064">
    <property type="entry name" value="Ribosomal_eL30-like_sf"/>
</dbReference>
<dbReference type="GO" id="GO:0008173">
    <property type="term" value="F:RNA methyltransferase activity"/>
    <property type="evidence" value="ECO:0007669"/>
    <property type="project" value="InterPro"/>
</dbReference>
<dbReference type="GO" id="GO:0006396">
    <property type="term" value="P:RNA processing"/>
    <property type="evidence" value="ECO:0007669"/>
    <property type="project" value="InterPro"/>
</dbReference>
<dbReference type="Gene3D" id="3.30.1330.30">
    <property type="match status" value="1"/>
</dbReference>
<accession>A0AAU7V510</accession>
<evidence type="ECO:0000256" key="2">
    <source>
        <dbReference type="ARBA" id="ARBA00022603"/>
    </source>
</evidence>
<dbReference type="PANTHER" id="PTHR43191:SF2">
    <property type="entry name" value="RRNA METHYLTRANSFERASE 3, MITOCHONDRIAL"/>
    <property type="match status" value="1"/>
</dbReference>
<dbReference type="GO" id="GO:0032259">
    <property type="term" value="P:methylation"/>
    <property type="evidence" value="ECO:0007669"/>
    <property type="project" value="UniProtKB-KW"/>
</dbReference>
<dbReference type="InterPro" id="IPR029028">
    <property type="entry name" value="Alpha/beta_knot_MTases"/>
</dbReference>
<dbReference type="KEGG" id="sapp:SAC06_06720"/>
<dbReference type="SMART" id="SM00967">
    <property type="entry name" value="SpoU_sub_bind"/>
    <property type="match status" value="1"/>
</dbReference>
<dbReference type="InterPro" id="IPR029026">
    <property type="entry name" value="tRNA_m1G_MTases_N"/>
</dbReference>
<dbReference type="EMBL" id="CP138335">
    <property type="protein sequence ID" value="XBW07339.1"/>
    <property type="molecule type" value="Genomic_DNA"/>
</dbReference>
<feature type="domain" description="RNA 2-O ribose methyltransferase substrate binding" evidence="4">
    <location>
        <begin position="35"/>
        <end position="108"/>
    </location>
</feature>
<proteinExistence type="inferred from homology"/>
<dbReference type="GO" id="GO:0005737">
    <property type="term" value="C:cytoplasm"/>
    <property type="evidence" value="ECO:0007669"/>
    <property type="project" value="UniProtKB-ARBA"/>
</dbReference>
<evidence type="ECO:0000256" key="1">
    <source>
        <dbReference type="ARBA" id="ARBA00007228"/>
    </source>
</evidence>
<name>A0AAU7V510_9ACTO</name>
<reference evidence="5" key="1">
    <citation type="submission" date="2023-11" db="EMBL/GenBank/DDBJ databases">
        <title>Scrofimicrobium hongkongense sp. nov., isolated from a patient with peritonitis.</title>
        <authorList>
            <person name="Lao H.Y."/>
            <person name="Wong A.Y.P."/>
            <person name="Ng T.L."/>
            <person name="Wong R.Y.L."/>
            <person name="Yau M.C.Y."/>
            <person name="Lam J.Y.W."/>
            <person name="Siu G.K.H."/>
        </authorList>
    </citation>
    <scope>NUCLEOTIDE SEQUENCE</scope>
    <source>
        <strain evidence="5">R131</strain>
    </source>
</reference>
<keyword evidence="2 5" id="KW-0489">Methyltransferase</keyword>
<dbReference type="RefSeq" id="WP_350257545.1">
    <property type="nucleotide sequence ID" value="NZ_CP138335.1"/>
</dbReference>
<keyword evidence="3" id="KW-0808">Transferase</keyword>
<dbReference type="CDD" id="cd18095">
    <property type="entry name" value="SpoU-like_rRNA-MTase"/>
    <property type="match status" value="1"/>
</dbReference>
<dbReference type="InterPro" id="IPR001537">
    <property type="entry name" value="SpoU_MeTrfase"/>
</dbReference>
<dbReference type="InterPro" id="IPR051259">
    <property type="entry name" value="rRNA_Methyltransferase"/>
</dbReference>
<dbReference type="SUPFAM" id="SSF55315">
    <property type="entry name" value="L30e-like"/>
    <property type="match status" value="1"/>
</dbReference>
<sequence length="268" mass="28382">MSERLPVLANPRSDRMRTVASLGRRSFRLRKGLLRVEGPQAVRELLRFRPDHVTDVYATETAQARSADVWQQAREVTRWHHEVSDEVAEAVAPDAQGIFAVAHLAAVGGDPYQAELERPLVVLPSTQDPGNAGVIIRSADAFGAGGVITCVGTVDLTSPKVIRSSAGSIFHLPLAQGQDFAEALARLRADGRQILGTSGADGAIEAGTLDLSRPHAWLMGNEAQGLSAGEAAACDQLVRIDMTGAAESLNVGVASGICLYLSQLARST</sequence>
<dbReference type="Gene3D" id="3.40.1280.10">
    <property type="match status" value="1"/>
</dbReference>
<organism evidence="5">
    <name type="scientific">Scrofimicrobium appendicitidis</name>
    <dbReference type="NCBI Taxonomy" id="3079930"/>
    <lineage>
        <taxon>Bacteria</taxon>
        <taxon>Bacillati</taxon>
        <taxon>Actinomycetota</taxon>
        <taxon>Actinomycetes</taxon>
        <taxon>Actinomycetales</taxon>
        <taxon>Actinomycetaceae</taxon>
        <taxon>Scrofimicrobium</taxon>
    </lineage>
</organism>